<evidence type="ECO:0000256" key="4">
    <source>
        <dbReference type="ARBA" id="ARBA00020295"/>
    </source>
</evidence>
<dbReference type="PANTHER" id="PTHR32438">
    <property type="entry name" value="4-ALPHA-GLUCANOTRANSFERASE DPE1, CHLOROPLASTIC/AMYLOPLASTIC"/>
    <property type="match status" value="1"/>
</dbReference>
<evidence type="ECO:0000256" key="8">
    <source>
        <dbReference type="ARBA" id="ARBA00031423"/>
    </source>
</evidence>
<dbReference type="NCBIfam" id="TIGR00217">
    <property type="entry name" value="malQ"/>
    <property type="match status" value="1"/>
</dbReference>
<keyword evidence="13" id="KW-1185">Reference proteome</keyword>
<dbReference type="InterPro" id="IPR017853">
    <property type="entry name" value="GH"/>
</dbReference>
<feature type="domain" description="MalQ N-terminal beta-sandwich" evidence="11">
    <location>
        <begin position="66"/>
        <end position="155"/>
    </location>
</feature>
<comment type="catalytic activity">
    <reaction evidence="1 10">
        <text>Transfers a segment of a (1-&gt;4)-alpha-D-glucan to a new position in an acceptor, which may be glucose or a (1-&gt;4)-alpha-D-glucan.</text>
        <dbReference type="EC" id="2.4.1.25"/>
    </reaction>
</comment>
<dbReference type="AlphaFoldDB" id="A0A4Q7NRW1"/>
<evidence type="ECO:0000313" key="13">
    <source>
        <dbReference type="Proteomes" id="UP000293638"/>
    </source>
</evidence>
<dbReference type="OrthoDB" id="9811841at2"/>
<evidence type="ECO:0000256" key="9">
    <source>
        <dbReference type="ARBA" id="ARBA00031501"/>
    </source>
</evidence>
<dbReference type="Pfam" id="PF02446">
    <property type="entry name" value="Glyco_hydro_77"/>
    <property type="match status" value="1"/>
</dbReference>
<accession>A0A4Q7NRW1</accession>
<dbReference type="Pfam" id="PF21226">
    <property type="entry name" value="MalQ_N"/>
    <property type="match status" value="1"/>
</dbReference>
<reference evidence="12 13" key="1">
    <citation type="submission" date="2019-02" db="EMBL/GenBank/DDBJ databases">
        <title>Genomic Encyclopedia of Type Strains, Phase IV (KMG-IV): sequencing the most valuable type-strain genomes for metagenomic binning, comparative biology and taxonomic classification.</title>
        <authorList>
            <person name="Goeker M."/>
        </authorList>
    </citation>
    <scope>NUCLEOTIDE SEQUENCE [LARGE SCALE GENOMIC DNA]</scope>
    <source>
        <strain evidence="12 13">DSM 45622</strain>
    </source>
</reference>
<evidence type="ECO:0000256" key="5">
    <source>
        <dbReference type="ARBA" id="ARBA00022676"/>
    </source>
</evidence>
<dbReference type="PANTHER" id="PTHR32438:SF5">
    <property type="entry name" value="4-ALPHA-GLUCANOTRANSFERASE DPE1, CHLOROPLASTIC_AMYLOPLASTIC"/>
    <property type="match status" value="1"/>
</dbReference>
<evidence type="ECO:0000256" key="7">
    <source>
        <dbReference type="ARBA" id="ARBA00023277"/>
    </source>
</evidence>
<evidence type="ECO:0000256" key="10">
    <source>
        <dbReference type="RuleBase" id="RU361207"/>
    </source>
</evidence>
<dbReference type="Gene3D" id="3.20.20.80">
    <property type="entry name" value="Glycosidases"/>
    <property type="match status" value="1"/>
</dbReference>
<dbReference type="EMBL" id="SGXD01000002">
    <property type="protein sequence ID" value="RZS89817.1"/>
    <property type="molecule type" value="Genomic_DNA"/>
</dbReference>
<dbReference type="InterPro" id="IPR003385">
    <property type="entry name" value="Glyco_hydro_77"/>
</dbReference>
<gene>
    <name evidence="12" type="ORF">EV189_1593</name>
</gene>
<organism evidence="12 13">
    <name type="scientific">Motilibacter rhizosphaerae</name>
    <dbReference type="NCBI Taxonomy" id="598652"/>
    <lineage>
        <taxon>Bacteria</taxon>
        <taxon>Bacillati</taxon>
        <taxon>Actinomycetota</taxon>
        <taxon>Actinomycetes</taxon>
        <taxon>Motilibacterales</taxon>
        <taxon>Motilibacteraceae</taxon>
        <taxon>Motilibacter</taxon>
    </lineage>
</organism>
<evidence type="ECO:0000259" key="11">
    <source>
        <dbReference type="Pfam" id="PF21226"/>
    </source>
</evidence>
<sequence>MTGLPPALAELASAFHVSTEFHDWQGHHREVDPETIRAVLTALGVDASDPAAALEEQQLAPWRRVVPPCTVVRQGTRAEIPVHVPHGSPATVSVELESGGRVELEQVERWVEPRTVDGVQTGEATFRLPEDLPLGYHQLVAGGGAQGDGLLIVTPRRLELPEPGTRAWGFATQLYSSRSGASWGLGDLRDLATLARWAGEQGADYVLVNPLHAAEPVEPMEPSPYLPSTRRFVNPVYLRVEDVPELVALGEEDRARVAALGEEQRAASRTPDPIDRDSVWAAKREALGLLHAVARDERREAAYHAFLAREGGGLVDFATWCALLEERRASWQEWPEELRDPRSPAVEEARARLADRVDFFSWLQWLLDEQMTAAQQAATDAGMRLGIMHDLAVGVHPSSADAWALQSALAQGVSVGAPPDAYNQQGQDWSQPPWRPDVLVETGYAAYRAMLRTILRHSGGIRVDHILGLFRLWWVPQGQPPTEGTYVRYDPEALVGILCLEAARAGAVVVGEDLGTVEPGVREFLSDRGVLGTSILWFERDWDAGVPLPPERWRELSLASVTTHDLPPTAGYLAGEHIRIRDELGLLTRPVEEERAADAADQRSWVEFLLQHGFLRPEDEHDEQAVVEALHRLVCASPARLVSVALPDAVGDRRAVNQPGTFREYPNWRFPLCDGSGRPVLLEELVSDARAESLARVVRDSLARAAADRG</sequence>
<keyword evidence="7 10" id="KW-0119">Carbohydrate metabolism</keyword>
<dbReference type="GO" id="GO:0005975">
    <property type="term" value="P:carbohydrate metabolic process"/>
    <property type="evidence" value="ECO:0007669"/>
    <property type="project" value="InterPro"/>
</dbReference>
<evidence type="ECO:0000256" key="1">
    <source>
        <dbReference type="ARBA" id="ARBA00000439"/>
    </source>
</evidence>
<evidence type="ECO:0000256" key="6">
    <source>
        <dbReference type="ARBA" id="ARBA00022679"/>
    </source>
</evidence>
<dbReference type="InterPro" id="IPR048458">
    <property type="entry name" value="MalQ_N"/>
</dbReference>
<proteinExistence type="inferred from homology"/>
<dbReference type="SUPFAM" id="SSF51445">
    <property type="entry name" value="(Trans)glycosidases"/>
    <property type="match status" value="1"/>
</dbReference>
<protein>
    <recommendedName>
        <fullName evidence="4 10">4-alpha-glucanotransferase</fullName>
        <ecNumber evidence="3 10">2.4.1.25</ecNumber>
    </recommendedName>
    <alternativeName>
        <fullName evidence="8 10">Amylomaltase</fullName>
    </alternativeName>
    <alternativeName>
        <fullName evidence="9 10">Disproportionating enzyme</fullName>
    </alternativeName>
</protein>
<evidence type="ECO:0000313" key="12">
    <source>
        <dbReference type="EMBL" id="RZS89817.1"/>
    </source>
</evidence>
<name>A0A4Q7NRW1_9ACTN</name>
<keyword evidence="6 10" id="KW-0808">Transferase</keyword>
<dbReference type="GO" id="GO:0004134">
    <property type="term" value="F:4-alpha-glucanotransferase activity"/>
    <property type="evidence" value="ECO:0007669"/>
    <property type="project" value="UniProtKB-EC"/>
</dbReference>
<evidence type="ECO:0000256" key="3">
    <source>
        <dbReference type="ARBA" id="ARBA00012560"/>
    </source>
</evidence>
<dbReference type="RefSeq" id="WP_130492368.1">
    <property type="nucleotide sequence ID" value="NZ_SGXD01000002.1"/>
</dbReference>
<dbReference type="Proteomes" id="UP000293638">
    <property type="component" value="Unassembled WGS sequence"/>
</dbReference>
<keyword evidence="5 10" id="KW-0328">Glycosyltransferase</keyword>
<evidence type="ECO:0000256" key="2">
    <source>
        <dbReference type="ARBA" id="ARBA00005684"/>
    </source>
</evidence>
<comment type="caution">
    <text evidence="12">The sequence shown here is derived from an EMBL/GenBank/DDBJ whole genome shotgun (WGS) entry which is preliminary data.</text>
</comment>
<dbReference type="EC" id="2.4.1.25" evidence="3 10"/>
<comment type="similarity">
    <text evidence="2 10">Belongs to the disproportionating enzyme family.</text>
</comment>